<keyword evidence="7" id="KW-0961">Cell wall biogenesis/degradation</keyword>
<comment type="subcellular location">
    <subcellularLocation>
        <location evidence="1">Cytoplasm</location>
    </subcellularLocation>
</comment>
<evidence type="ECO:0000256" key="12">
    <source>
        <dbReference type="SAM" id="Coils"/>
    </source>
</evidence>
<sequence>MYKKLNVNENDYNTFIETHKNGDLLQLTDWAESKKLTGWYYKRIAIGNDEKIVGAATLQFKKIPKTKFTLCYISRGFVVDYTDEAAVKTLLSETIDVALKENSYVIKIDPDIPEDEKDTLKLLKSLGFRHHGFLDGMSKDAIQPRQTMVTDVSVDDKALLQSFDRNNRTRVRRALRMGTVVKRASREDLKTFHELMKITGERDGFLTRDITYFESMYDALHDNGHMELFLVELNPKNVKENIEKDILKVNKDIKKADKIADETKKQNQLDNLNNRLSKLNTQLEEIKEIKSTEVLSGALYAQCGEKSYYLYGASSNDYRDFLPNHHMQFHMMQYARAHGAKSYDFGGTSVSPPEDSEYFGLWQFKSQWGTEVSNKIGEFDYVLNRPLYHLLNAAVPLYQKSKMFLNKIRK</sequence>
<dbReference type="EC" id="2.3.2.16" evidence="8"/>
<dbReference type="RefSeq" id="WP_102167096.1">
    <property type="nucleotide sequence ID" value="NZ_CP136964.1"/>
</dbReference>
<proteinExistence type="inferred from homology"/>
<dbReference type="GO" id="GO:0016755">
    <property type="term" value="F:aminoacyltransferase activity"/>
    <property type="evidence" value="ECO:0007669"/>
    <property type="project" value="InterPro"/>
</dbReference>
<evidence type="ECO:0000256" key="8">
    <source>
        <dbReference type="ARBA" id="ARBA00039074"/>
    </source>
</evidence>
<evidence type="ECO:0000256" key="10">
    <source>
        <dbReference type="ARBA" id="ARBA00042933"/>
    </source>
</evidence>
<evidence type="ECO:0000256" key="6">
    <source>
        <dbReference type="ARBA" id="ARBA00023315"/>
    </source>
</evidence>
<dbReference type="PANTHER" id="PTHR36174">
    <property type="entry name" value="LIPID II:GLYCINE GLYCYLTRANSFERASE"/>
    <property type="match status" value="1"/>
</dbReference>
<evidence type="ECO:0000313" key="14">
    <source>
        <dbReference type="Proteomes" id="UP000243626"/>
    </source>
</evidence>
<reference evidence="14" key="1">
    <citation type="submission" date="2017-09" db="EMBL/GenBank/DDBJ databases">
        <title>Bacterial strain isolated from the female urinary microbiota.</title>
        <authorList>
            <person name="Thomas-White K."/>
            <person name="Kumar N."/>
            <person name="Forster S."/>
            <person name="Putonti C."/>
            <person name="Lawley T."/>
            <person name="Wolfe A.J."/>
        </authorList>
    </citation>
    <scope>NUCLEOTIDE SEQUENCE [LARGE SCALE GENOMIC DNA]</scope>
    <source>
        <strain evidence="14">UMB0959</strain>
    </source>
</reference>
<evidence type="ECO:0000256" key="5">
    <source>
        <dbReference type="ARBA" id="ARBA00022984"/>
    </source>
</evidence>
<comment type="catalytic activity">
    <reaction evidence="11">
        <text>beta-D-GlcNAc-(1-&gt;4)-Mur2Ac(oyl-L-Ala-D-isoglutaminyl-L-Lys-D-Ala-D-Ala)-di-trans,octa-cis-undecaprenyl diphosphate + glycyl-tRNA(Gly) = beta-D-GlcNAc-(1-&gt;4)-Mur2Ac(oyl-L-Ala-D-isoglutaminyl-L-Lys-(N(6)-Gly)-D-Ala-D-Ala)-di-trans,octa-cis-undecaprenyl diphosphate + tRNA(Gly) + H(+)</text>
        <dbReference type="Rhea" id="RHEA:30435"/>
        <dbReference type="Rhea" id="RHEA-COMP:9664"/>
        <dbReference type="Rhea" id="RHEA-COMP:9683"/>
        <dbReference type="ChEBI" id="CHEBI:15378"/>
        <dbReference type="ChEBI" id="CHEBI:62233"/>
        <dbReference type="ChEBI" id="CHEBI:62234"/>
        <dbReference type="ChEBI" id="CHEBI:78442"/>
        <dbReference type="ChEBI" id="CHEBI:78522"/>
        <dbReference type="EC" id="2.3.2.16"/>
    </reaction>
</comment>
<comment type="similarity">
    <text evidence="2">Belongs to the FemABX family.</text>
</comment>
<keyword evidence="5" id="KW-0573">Peptidoglycan synthesis</keyword>
<keyword evidence="4" id="KW-0133">Cell shape</keyword>
<evidence type="ECO:0000256" key="1">
    <source>
        <dbReference type="ARBA" id="ARBA00004496"/>
    </source>
</evidence>
<dbReference type="InterPro" id="IPR016181">
    <property type="entry name" value="Acyl_CoA_acyltransferase"/>
</dbReference>
<dbReference type="AlphaFoldDB" id="A0AAF0YHL9"/>
<evidence type="ECO:0000313" key="13">
    <source>
        <dbReference type="EMBL" id="WOS95756.1"/>
    </source>
</evidence>
<evidence type="ECO:0000256" key="3">
    <source>
        <dbReference type="ARBA" id="ARBA00022679"/>
    </source>
</evidence>
<dbReference type="GO" id="GO:0008360">
    <property type="term" value="P:regulation of cell shape"/>
    <property type="evidence" value="ECO:0007669"/>
    <property type="project" value="UniProtKB-KW"/>
</dbReference>
<dbReference type="InterPro" id="IPR003447">
    <property type="entry name" value="FEMABX"/>
</dbReference>
<gene>
    <name evidence="13" type="ORF">CJ229_006585</name>
</gene>
<feature type="coiled-coil region" evidence="12">
    <location>
        <begin position="262"/>
        <end position="289"/>
    </location>
</feature>
<evidence type="ECO:0000256" key="11">
    <source>
        <dbReference type="ARBA" id="ARBA00048654"/>
    </source>
</evidence>
<keyword evidence="3" id="KW-0808">Transferase</keyword>
<dbReference type="GO" id="GO:0005737">
    <property type="term" value="C:cytoplasm"/>
    <property type="evidence" value="ECO:0007669"/>
    <property type="project" value="UniProtKB-SubCell"/>
</dbReference>
<dbReference type="GO" id="GO:0071555">
    <property type="term" value="P:cell wall organization"/>
    <property type="evidence" value="ECO:0007669"/>
    <property type="project" value="UniProtKB-KW"/>
</dbReference>
<name>A0AAF0YHL9_9STAP</name>
<dbReference type="PANTHER" id="PTHR36174:SF1">
    <property type="entry name" value="LIPID II:GLYCINE GLYCYLTRANSFERASE"/>
    <property type="match status" value="1"/>
</dbReference>
<evidence type="ECO:0000256" key="7">
    <source>
        <dbReference type="ARBA" id="ARBA00023316"/>
    </source>
</evidence>
<dbReference type="PROSITE" id="PS51191">
    <property type="entry name" value="FEMABX"/>
    <property type="match status" value="1"/>
</dbReference>
<organism evidence="13 14">
    <name type="scientific">Nosocomiicoccus massiliensis</name>
    <dbReference type="NCBI Taxonomy" id="1232430"/>
    <lineage>
        <taxon>Bacteria</taxon>
        <taxon>Bacillati</taxon>
        <taxon>Bacillota</taxon>
        <taxon>Bacilli</taxon>
        <taxon>Bacillales</taxon>
        <taxon>Staphylococcaceae</taxon>
        <taxon>Nosocomiicoccus</taxon>
    </lineage>
</organism>
<dbReference type="GO" id="GO:0009252">
    <property type="term" value="P:peptidoglycan biosynthetic process"/>
    <property type="evidence" value="ECO:0007669"/>
    <property type="project" value="UniProtKB-KW"/>
</dbReference>
<dbReference type="Proteomes" id="UP000243626">
    <property type="component" value="Chromosome"/>
</dbReference>
<protein>
    <recommendedName>
        <fullName evidence="9">Lipid II:glycine glycyltransferase</fullName>
        <ecNumber evidence="8">2.3.2.16</ecNumber>
    </recommendedName>
    <alternativeName>
        <fullName evidence="10">Factor essential for expression of methicillin resistance X</fullName>
    </alternativeName>
</protein>
<dbReference type="Gene3D" id="3.40.630.30">
    <property type="match status" value="2"/>
</dbReference>
<dbReference type="Pfam" id="PF02388">
    <property type="entry name" value="FemAB"/>
    <property type="match status" value="1"/>
</dbReference>
<dbReference type="Gene3D" id="1.20.58.90">
    <property type="match status" value="1"/>
</dbReference>
<keyword evidence="6" id="KW-0012">Acyltransferase</keyword>
<dbReference type="InterPro" id="IPR050644">
    <property type="entry name" value="PG_Glycine_Bridge_Synth"/>
</dbReference>
<dbReference type="KEGG" id="nmy:CJ229_006585"/>
<accession>A0AAF0YHL9</accession>
<keyword evidence="14" id="KW-1185">Reference proteome</keyword>
<evidence type="ECO:0000256" key="9">
    <source>
        <dbReference type="ARBA" id="ARBA00040679"/>
    </source>
</evidence>
<evidence type="ECO:0000256" key="4">
    <source>
        <dbReference type="ARBA" id="ARBA00022960"/>
    </source>
</evidence>
<dbReference type="SUPFAM" id="SSF55729">
    <property type="entry name" value="Acyl-CoA N-acyltransferases (Nat)"/>
    <property type="match status" value="2"/>
</dbReference>
<evidence type="ECO:0000256" key="2">
    <source>
        <dbReference type="ARBA" id="ARBA00009943"/>
    </source>
</evidence>
<dbReference type="EMBL" id="CP136964">
    <property type="protein sequence ID" value="WOS95756.1"/>
    <property type="molecule type" value="Genomic_DNA"/>
</dbReference>
<keyword evidence="12" id="KW-0175">Coiled coil</keyword>